<gene>
    <name evidence="2" type="ORF">I2I01_01630</name>
</gene>
<dbReference type="Proteomes" id="UP000645610">
    <property type="component" value="Unassembled WGS sequence"/>
</dbReference>
<evidence type="ECO:0000313" key="3">
    <source>
        <dbReference type="Proteomes" id="UP000645610"/>
    </source>
</evidence>
<dbReference type="AlphaFoldDB" id="A0A931BAJ0"/>
<dbReference type="Pfam" id="PF14903">
    <property type="entry name" value="WG_beta_rep"/>
    <property type="match status" value="1"/>
</dbReference>
<feature type="signal peptide" evidence="1">
    <location>
        <begin position="1"/>
        <end position="21"/>
    </location>
</feature>
<accession>A0A931BAJ0</accession>
<dbReference type="RefSeq" id="WP_196284676.1">
    <property type="nucleotide sequence ID" value="NZ_JADQDP010000001.1"/>
</dbReference>
<comment type="caution">
    <text evidence="2">The sequence shown here is derived from an EMBL/GenBank/DDBJ whole genome shotgun (WGS) entry which is preliminary data.</text>
</comment>
<evidence type="ECO:0000313" key="2">
    <source>
        <dbReference type="EMBL" id="MBF9140315.1"/>
    </source>
</evidence>
<feature type="chain" id="PRO_5037428056" description="WG repeat-containing protein" evidence="1">
    <location>
        <begin position="22"/>
        <end position="633"/>
    </location>
</feature>
<sequence>MSAFFLRLPLPLLLFPWSALAQDLPPPGGWPLRPVATVRAVPEPPGGLVPFRQGQLWGFADTTGRVWIRPVFETEPPRFGAGLLLQAEMAPVPQPMAPKHRPPYPQGPLPRWVPNWNLRYGNLSSNEDGSRYWALDFRPTRPGGAAFLLNARGEQLLATAKQAIAATADGGWQALNRPAHLSEQRELVAIEAMETELAAQQPGGVFTVPLGPRAPAVPPRLLRRRAYDPDVNFRATLFGSSPLYVAQKVNWLLPHRLVSVSRDGISRELEAIRYCHHGQCALFDAKGHRLTAYRFGGMKPVLPGRLAYWHWADTKFEDQEAATASGLPHSWDVIESLNGPARRYGLLDERGREITPPLYALMRAVGPNSLWVVAVEQGQLLYGLIDTLGRYHLPLSSAPISLPDVAGLLRRYSAAPARAVENQRTYSTEAHFPDSATVGYLRPDGRPAFAGSFAQAGAFWQGRALVKIGSNYGIIDSVGRWVLPPQPEELRYYGFSTAHHDLLQAVDPLELFDPFSAGQLGMPYYGTLPGEPEPLLLSLGLQGYGLRDSRTGRVLAPARFDKRPQQWHGGAVGEHQGQPLGYSLQGQPFNPDLPASYPAGVRKPAPNGQPWRPLLERTEQGWRTRGGRQLWQD</sequence>
<proteinExistence type="predicted"/>
<evidence type="ECO:0008006" key="4">
    <source>
        <dbReference type="Google" id="ProtNLM"/>
    </source>
</evidence>
<dbReference type="EMBL" id="JADQDP010000001">
    <property type="protein sequence ID" value="MBF9140315.1"/>
    <property type="molecule type" value="Genomic_DNA"/>
</dbReference>
<protein>
    <recommendedName>
        <fullName evidence="4">WG repeat-containing protein</fullName>
    </recommendedName>
</protein>
<keyword evidence="3" id="KW-1185">Reference proteome</keyword>
<name>A0A931BAJ0_9BACT</name>
<reference evidence="2 3" key="1">
    <citation type="submission" date="2020-11" db="EMBL/GenBank/DDBJ databases">
        <authorList>
            <person name="Kim M.K."/>
        </authorList>
    </citation>
    <scope>NUCLEOTIDE SEQUENCE [LARGE SCALE GENOMIC DNA]</scope>
    <source>
        <strain evidence="2 3">BT439</strain>
    </source>
</reference>
<organism evidence="2 3">
    <name type="scientific">Hymenobacter properus</name>
    <dbReference type="NCBI Taxonomy" id="2791026"/>
    <lineage>
        <taxon>Bacteria</taxon>
        <taxon>Pseudomonadati</taxon>
        <taxon>Bacteroidota</taxon>
        <taxon>Cytophagia</taxon>
        <taxon>Cytophagales</taxon>
        <taxon>Hymenobacteraceae</taxon>
        <taxon>Hymenobacter</taxon>
    </lineage>
</organism>
<keyword evidence="1" id="KW-0732">Signal</keyword>
<evidence type="ECO:0000256" key="1">
    <source>
        <dbReference type="SAM" id="SignalP"/>
    </source>
</evidence>
<dbReference type="InterPro" id="IPR032774">
    <property type="entry name" value="WG_beta_rep"/>
</dbReference>